<dbReference type="AlphaFoldDB" id="A0A4R1LXQ7"/>
<evidence type="ECO:0000313" key="2">
    <source>
        <dbReference type="EMBL" id="TCK83647.1"/>
    </source>
</evidence>
<reference evidence="2 3" key="1">
    <citation type="submission" date="2019-03" db="EMBL/GenBank/DDBJ databases">
        <title>Genomic Encyclopedia of Archaeal and Bacterial Type Strains, Phase II (KMG-II): from individual species to whole genera.</title>
        <authorList>
            <person name="Goeker M."/>
        </authorList>
    </citation>
    <scope>NUCLEOTIDE SEQUENCE [LARGE SCALE GENOMIC DNA]</scope>
    <source>
        <strain evidence="2 3">DSM 22554</strain>
    </source>
</reference>
<sequence>MKIALFSDIHGNLPALEAVFEDIAKHQPDEIYCLGDLDRTIKASKKVQSRIYIQLLFQAK</sequence>
<keyword evidence="3" id="KW-1185">Reference proteome</keyword>
<dbReference type="CDD" id="cd00838">
    <property type="entry name" value="MPP_superfamily"/>
    <property type="match status" value="1"/>
</dbReference>
<evidence type="ECO:0000313" key="3">
    <source>
        <dbReference type="Proteomes" id="UP000294616"/>
    </source>
</evidence>
<dbReference type="RefSeq" id="WP_262708404.1">
    <property type="nucleotide sequence ID" value="NZ_SMGO01000002.1"/>
</dbReference>
<dbReference type="GO" id="GO:0016787">
    <property type="term" value="F:hydrolase activity"/>
    <property type="evidence" value="ECO:0007669"/>
    <property type="project" value="InterPro"/>
</dbReference>
<gene>
    <name evidence="2" type="ORF">C8N28_2252</name>
</gene>
<feature type="domain" description="Calcineurin-like phosphoesterase" evidence="1">
    <location>
        <begin position="1"/>
        <end position="47"/>
    </location>
</feature>
<comment type="caution">
    <text evidence="2">The sequence shown here is derived from an EMBL/GenBank/DDBJ whole genome shotgun (WGS) entry which is preliminary data.</text>
</comment>
<dbReference type="SUPFAM" id="SSF56300">
    <property type="entry name" value="Metallo-dependent phosphatases"/>
    <property type="match status" value="1"/>
</dbReference>
<evidence type="ECO:0000259" key="1">
    <source>
        <dbReference type="Pfam" id="PF00149"/>
    </source>
</evidence>
<organism evidence="2 3">
    <name type="scientific">Albibacterium bauzanense</name>
    <dbReference type="NCBI Taxonomy" id="653929"/>
    <lineage>
        <taxon>Bacteria</taxon>
        <taxon>Pseudomonadati</taxon>
        <taxon>Bacteroidota</taxon>
        <taxon>Sphingobacteriia</taxon>
        <taxon>Sphingobacteriales</taxon>
        <taxon>Sphingobacteriaceae</taxon>
        <taxon>Albibacterium</taxon>
    </lineage>
</organism>
<dbReference type="InterPro" id="IPR029052">
    <property type="entry name" value="Metallo-depent_PP-like"/>
</dbReference>
<dbReference type="Proteomes" id="UP000294616">
    <property type="component" value="Unassembled WGS sequence"/>
</dbReference>
<accession>A0A4R1LXQ7</accession>
<proteinExistence type="predicted"/>
<protein>
    <submittedName>
        <fullName evidence="2">Calcineurin-like phosphoesterase family protein</fullName>
    </submittedName>
</protein>
<dbReference type="Gene3D" id="3.60.21.10">
    <property type="match status" value="1"/>
</dbReference>
<dbReference type="Pfam" id="PF00149">
    <property type="entry name" value="Metallophos"/>
    <property type="match status" value="1"/>
</dbReference>
<dbReference type="EMBL" id="SMGO01000002">
    <property type="protein sequence ID" value="TCK83647.1"/>
    <property type="molecule type" value="Genomic_DNA"/>
</dbReference>
<name>A0A4R1LXQ7_9SPHI</name>
<dbReference type="InterPro" id="IPR004843">
    <property type="entry name" value="Calcineurin-like_PHP"/>
</dbReference>